<evidence type="ECO:0000256" key="8">
    <source>
        <dbReference type="ARBA" id="ARBA00023101"/>
    </source>
</evidence>
<dbReference type="Gene3D" id="1.10.1280.10">
    <property type="entry name" value="Di-copper center containing domain from catechol oxidase"/>
    <property type="match status" value="1"/>
</dbReference>
<evidence type="ECO:0000256" key="2">
    <source>
        <dbReference type="ARBA" id="ARBA00009928"/>
    </source>
</evidence>
<dbReference type="PANTHER" id="PTHR11474">
    <property type="entry name" value="TYROSINASE FAMILY MEMBER"/>
    <property type="match status" value="1"/>
</dbReference>
<keyword evidence="13" id="KW-1185">Reference proteome</keyword>
<accession>A0A9P4MY33</accession>
<comment type="similarity">
    <text evidence="2">Belongs to the tyrosinase family.</text>
</comment>
<comment type="catalytic activity">
    <reaction evidence="9">
        <text>2 L-dopa + O2 = 2 L-dopaquinone + 2 H2O</text>
        <dbReference type="Rhea" id="RHEA:34287"/>
        <dbReference type="ChEBI" id="CHEBI:15377"/>
        <dbReference type="ChEBI" id="CHEBI:15379"/>
        <dbReference type="ChEBI" id="CHEBI:57504"/>
        <dbReference type="ChEBI" id="CHEBI:57924"/>
        <dbReference type="EC" id="1.14.18.1"/>
    </reaction>
</comment>
<dbReference type="EC" id="1.14.18.1" evidence="3"/>
<keyword evidence="8" id="KW-0470">Melanin biosynthesis</keyword>
<dbReference type="Pfam" id="PF18132">
    <property type="entry name" value="Tyrosinase_C"/>
    <property type="match status" value="1"/>
</dbReference>
<comment type="caution">
    <text evidence="12">The sequence shown here is derived from an EMBL/GenBank/DDBJ whole genome shotgun (WGS) entry which is preliminary data.</text>
</comment>
<organism evidence="12 13">
    <name type="scientific">Delitschia confertaspora ATCC 74209</name>
    <dbReference type="NCBI Taxonomy" id="1513339"/>
    <lineage>
        <taxon>Eukaryota</taxon>
        <taxon>Fungi</taxon>
        <taxon>Dikarya</taxon>
        <taxon>Ascomycota</taxon>
        <taxon>Pezizomycotina</taxon>
        <taxon>Dothideomycetes</taxon>
        <taxon>Pleosporomycetidae</taxon>
        <taxon>Pleosporales</taxon>
        <taxon>Delitschiaceae</taxon>
        <taxon>Delitschia</taxon>
    </lineage>
</organism>
<reference evidence="12" key="1">
    <citation type="journal article" date="2020" name="Stud. Mycol.">
        <title>101 Dothideomycetes genomes: a test case for predicting lifestyles and emergence of pathogens.</title>
        <authorList>
            <person name="Haridas S."/>
            <person name="Albert R."/>
            <person name="Binder M."/>
            <person name="Bloem J."/>
            <person name="Labutti K."/>
            <person name="Salamov A."/>
            <person name="Andreopoulos B."/>
            <person name="Baker S."/>
            <person name="Barry K."/>
            <person name="Bills G."/>
            <person name="Bluhm B."/>
            <person name="Cannon C."/>
            <person name="Castanera R."/>
            <person name="Culley D."/>
            <person name="Daum C."/>
            <person name="Ezra D."/>
            <person name="Gonzalez J."/>
            <person name="Henrissat B."/>
            <person name="Kuo A."/>
            <person name="Liang C."/>
            <person name="Lipzen A."/>
            <person name="Lutzoni F."/>
            <person name="Magnuson J."/>
            <person name="Mondo S."/>
            <person name="Nolan M."/>
            <person name="Ohm R."/>
            <person name="Pangilinan J."/>
            <person name="Park H.-J."/>
            <person name="Ramirez L."/>
            <person name="Alfaro M."/>
            <person name="Sun H."/>
            <person name="Tritt A."/>
            <person name="Yoshinaga Y."/>
            <person name="Zwiers L.-H."/>
            <person name="Turgeon B."/>
            <person name="Goodwin S."/>
            <person name="Spatafora J."/>
            <person name="Crous P."/>
            <person name="Grigoriev I."/>
        </authorList>
    </citation>
    <scope>NUCLEOTIDE SEQUENCE</scope>
    <source>
        <strain evidence="12">ATCC 74209</strain>
    </source>
</reference>
<dbReference type="PANTHER" id="PTHR11474:SF76">
    <property type="entry name" value="SHKT DOMAIN-CONTAINING PROTEIN"/>
    <property type="match status" value="1"/>
</dbReference>
<protein>
    <recommendedName>
        <fullName evidence="3">tyrosinase</fullName>
        <ecNumber evidence="3">1.14.18.1</ecNumber>
    </recommendedName>
</protein>
<evidence type="ECO:0000256" key="10">
    <source>
        <dbReference type="ARBA" id="ARBA00048881"/>
    </source>
</evidence>
<sequence>MLSYFHNFFNSDIGISSLSPFPTMGSKSYPIIPLPIPASGEIPKRYEISHLPEGESGRIQLLLFLKALKKFMAMDDLDDELSYFRIAAIHGAPYVGWDGEESPHDPNVPIVDQPSNFCVHNNVTFATWHRPYLLLFERRLYDLMEDVVANAPKDERSQWQAGRENWRLPYWDWASAQPYEQPNDQKYGLPTIATIEKVILDQFLEPNPMWKFVNPKKDSEGNPVAMGDEAYMGCYALPDADQQWSKCKATSRHPKLDVQAFIEGGNEWASVNKEMNNPDWYKPKPVSGEVVDNPKGTIWDLVFRLLSYNYAKYDYFVSAKFHKGPLGSNYLSLEYIHNNIHNFVGGRGTVEHGIGHMEDIAVSSFDPVFWLHHCYIDKLNCMWQLLHENKWLDDQTNKGPLVPFHKDEERTFYTSEDVRAWTDLNYSYDWAFHPHPGAANNSEIIRHINETYGHHRRELLNGPQISGTKNDYVINVVYDRYALGRSYTIHFFLGQVDETVDVTQLSTHASHVGSVFTFSSFAGEQGGRPRCPNCADQQTRGVISKAQVPLTIALLRDARNPEKHELNALFPEDVESYLEGSKFSWKVVQSDGREISLEDKRLKSLKILLMCGKVLHSTDITKPSKYYGYQPMWKPTSGKTCGAVEDDNYLWTPDGRSQSEMKSKHVKLQSYM</sequence>
<comment type="catalytic activity">
    <reaction evidence="10">
        <text>L-tyrosine + O2 = L-dopaquinone + H2O</text>
        <dbReference type="Rhea" id="RHEA:18117"/>
        <dbReference type="ChEBI" id="CHEBI:15377"/>
        <dbReference type="ChEBI" id="CHEBI:15379"/>
        <dbReference type="ChEBI" id="CHEBI:57924"/>
        <dbReference type="ChEBI" id="CHEBI:58315"/>
        <dbReference type="EC" id="1.14.18.1"/>
    </reaction>
</comment>
<keyword evidence="4" id="KW-0479">Metal-binding</keyword>
<comment type="cofactor">
    <cofactor evidence="1">
        <name>Cu(2+)</name>
        <dbReference type="ChEBI" id="CHEBI:29036"/>
    </cofactor>
</comment>
<dbReference type="OrthoDB" id="3800131at2759"/>
<proteinExistence type="inferred from homology"/>
<keyword evidence="6" id="KW-0186">Copper</keyword>
<dbReference type="SUPFAM" id="SSF48056">
    <property type="entry name" value="Di-copper centre-containing domain"/>
    <property type="match status" value="1"/>
</dbReference>
<evidence type="ECO:0000313" key="13">
    <source>
        <dbReference type="Proteomes" id="UP000799536"/>
    </source>
</evidence>
<dbReference type="InterPro" id="IPR050316">
    <property type="entry name" value="Tyrosinase/Hemocyanin"/>
</dbReference>
<evidence type="ECO:0000256" key="6">
    <source>
        <dbReference type="ARBA" id="ARBA00023008"/>
    </source>
</evidence>
<dbReference type="InterPro" id="IPR008922">
    <property type="entry name" value="Di-copper_centre_dom_sf"/>
</dbReference>
<gene>
    <name evidence="12" type="ORF">GQ43DRAFT_463936</name>
</gene>
<dbReference type="GO" id="GO:0042438">
    <property type="term" value="P:melanin biosynthetic process"/>
    <property type="evidence" value="ECO:0007669"/>
    <property type="project" value="UniProtKB-KW"/>
</dbReference>
<dbReference type="InterPro" id="IPR002227">
    <property type="entry name" value="Tyrosinase_Cu-bd"/>
</dbReference>
<dbReference type="GO" id="GO:0046872">
    <property type="term" value="F:metal ion binding"/>
    <property type="evidence" value="ECO:0007669"/>
    <property type="project" value="UniProtKB-KW"/>
</dbReference>
<evidence type="ECO:0000313" key="12">
    <source>
        <dbReference type="EMBL" id="KAF2200495.1"/>
    </source>
</evidence>
<keyword evidence="7" id="KW-0503">Monooxygenase</keyword>
<dbReference type="Proteomes" id="UP000799536">
    <property type="component" value="Unassembled WGS sequence"/>
</dbReference>
<evidence type="ECO:0000256" key="7">
    <source>
        <dbReference type="ARBA" id="ARBA00023033"/>
    </source>
</evidence>
<evidence type="ECO:0000256" key="5">
    <source>
        <dbReference type="ARBA" id="ARBA00023002"/>
    </source>
</evidence>
<dbReference type="PRINTS" id="PR00092">
    <property type="entry name" value="TYROSINASE"/>
</dbReference>
<dbReference type="EMBL" id="ML994019">
    <property type="protein sequence ID" value="KAF2200495.1"/>
    <property type="molecule type" value="Genomic_DNA"/>
</dbReference>
<dbReference type="GO" id="GO:0004503">
    <property type="term" value="F:tyrosinase activity"/>
    <property type="evidence" value="ECO:0007669"/>
    <property type="project" value="UniProtKB-EC"/>
</dbReference>
<evidence type="ECO:0000256" key="9">
    <source>
        <dbReference type="ARBA" id="ARBA00048233"/>
    </source>
</evidence>
<feature type="domain" description="Tyrosinase copper-binding" evidence="11">
    <location>
        <begin position="366"/>
        <end position="377"/>
    </location>
</feature>
<evidence type="ECO:0000259" key="11">
    <source>
        <dbReference type="PROSITE" id="PS00498"/>
    </source>
</evidence>
<evidence type="ECO:0000256" key="1">
    <source>
        <dbReference type="ARBA" id="ARBA00001973"/>
    </source>
</evidence>
<dbReference type="InterPro" id="IPR041640">
    <property type="entry name" value="Tyrosinase_C"/>
</dbReference>
<evidence type="ECO:0000256" key="3">
    <source>
        <dbReference type="ARBA" id="ARBA00011906"/>
    </source>
</evidence>
<dbReference type="Gene3D" id="2.60.310.20">
    <property type="match status" value="1"/>
</dbReference>
<keyword evidence="5" id="KW-0560">Oxidoreductase</keyword>
<name>A0A9P4MY33_9PLEO</name>
<dbReference type="PROSITE" id="PS00498">
    <property type="entry name" value="TYROSINASE_2"/>
    <property type="match status" value="1"/>
</dbReference>
<evidence type="ECO:0000256" key="4">
    <source>
        <dbReference type="ARBA" id="ARBA00022723"/>
    </source>
</evidence>
<dbReference type="AlphaFoldDB" id="A0A9P4MY33"/>
<dbReference type="Pfam" id="PF00264">
    <property type="entry name" value="Tyrosinase"/>
    <property type="match status" value="1"/>
</dbReference>